<dbReference type="Proteomes" id="UP000789508">
    <property type="component" value="Unassembled WGS sequence"/>
</dbReference>
<evidence type="ECO:0000256" key="1">
    <source>
        <dbReference type="ARBA" id="ARBA00022598"/>
    </source>
</evidence>
<dbReference type="Pfam" id="PF00133">
    <property type="entry name" value="tRNA-synt_1"/>
    <property type="match status" value="1"/>
</dbReference>
<proteinExistence type="predicted"/>
<keyword evidence="2" id="KW-0547">Nucleotide-binding</keyword>
<keyword evidence="5" id="KW-0030">Aminoacyl-tRNA synthetase</keyword>
<evidence type="ECO:0000313" key="7">
    <source>
        <dbReference type="EMBL" id="CAG8437977.1"/>
    </source>
</evidence>
<keyword evidence="4" id="KW-0648">Protein biosynthesis</keyword>
<dbReference type="OrthoDB" id="2434324at2759"/>
<dbReference type="InterPro" id="IPR002300">
    <property type="entry name" value="aa-tRNA-synth_Ia"/>
</dbReference>
<dbReference type="AlphaFoldDB" id="A0A9N8YPG9"/>
<reference evidence="7" key="1">
    <citation type="submission" date="2021-06" db="EMBL/GenBank/DDBJ databases">
        <authorList>
            <person name="Kallberg Y."/>
            <person name="Tangrot J."/>
            <person name="Rosling A."/>
        </authorList>
    </citation>
    <scope>NUCLEOTIDE SEQUENCE</scope>
    <source>
        <strain evidence="7">FL130A</strain>
    </source>
</reference>
<feature type="domain" description="Aminoacyl-tRNA synthetase class Ia" evidence="6">
    <location>
        <begin position="1"/>
        <end position="28"/>
    </location>
</feature>
<dbReference type="SUPFAM" id="SSF52374">
    <property type="entry name" value="Nucleotidylyl transferase"/>
    <property type="match status" value="1"/>
</dbReference>
<evidence type="ECO:0000256" key="4">
    <source>
        <dbReference type="ARBA" id="ARBA00022917"/>
    </source>
</evidence>
<evidence type="ECO:0000313" key="8">
    <source>
        <dbReference type="Proteomes" id="UP000789508"/>
    </source>
</evidence>
<evidence type="ECO:0000259" key="6">
    <source>
        <dbReference type="Pfam" id="PF00133"/>
    </source>
</evidence>
<dbReference type="EMBL" id="CAJVPS010000002">
    <property type="protein sequence ID" value="CAG8437977.1"/>
    <property type="molecule type" value="Genomic_DNA"/>
</dbReference>
<evidence type="ECO:0000256" key="3">
    <source>
        <dbReference type="ARBA" id="ARBA00022840"/>
    </source>
</evidence>
<dbReference type="Gene3D" id="1.10.730.10">
    <property type="entry name" value="Isoleucyl-tRNA Synthetase, Domain 1"/>
    <property type="match status" value="1"/>
</dbReference>
<dbReference type="GO" id="GO:0005524">
    <property type="term" value="F:ATP binding"/>
    <property type="evidence" value="ECO:0007669"/>
    <property type="project" value="UniProtKB-KW"/>
</dbReference>
<keyword evidence="3" id="KW-0067">ATP-binding</keyword>
<dbReference type="GO" id="GO:0004812">
    <property type="term" value="F:aminoacyl-tRNA ligase activity"/>
    <property type="evidence" value="ECO:0007669"/>
    <property type="project" value="UniProtKB-KW"/>
</dbReference>
<keyword evidence="8" id="KW-1185">Reference proteome</keyword>
<keyword evidence="1" id="KW-0436">Ligase</keyword>
<comment type="caution">
    <text evidence="7">The sequence shown here is derived from an EMBL/GenBank/DDBJ whole genome shotgun (WGS) entry which is preliminary data.</text>
</comment>
<dbReference type="GO" id="GO:0006418">
    <property type="term" value="P:tRNA aminoacylation for protein translation"/>
    <property type="evidence" value="ECO:0007669"/>
    <property type="project" value="InterPro"/>
</dbReference>
<sequence length="153" mass="17309">MSKSRGNIINPDELIEKYGADALRLYEIFMGPAEQTTKASLTNLTSNNITNKEIEEAYREMVNKTTEYYQIDMKENQILKGNTGVQVAYSSTEKQPTKITGLKDPNLIKVSGTLTSRIEVKPSSDIPAYGFFKLEDKEVDIPVVFRIKDQHNN</sequence>
<evidence type="ECO:0000256" key="2">
    <source>
        <dbReference type="ARBA" id="ARBA00022741"/>
    </source>
</evidence>
<name>A0A9N8YPG9_9GLOM</name>
<protein>
    <submittedName>
        <fullName evidence="7">8415_t:CDS:1</fullName>
    </submittedName>
</protein>
<evidence type="ECO:0000256" key="5">
    <source>
        <dbReference type="ARBA" id="ARBA00023146"/>
    </source>
</evidence>
<organism evidence="7 8">
    <name type="scientific">Ambispora leptoticha</name>
    <dbReference type="NCBI Taxonomy" id="144679"/>
    <lineage>
        <taxon>Eukaryota</taxon>
        <taxon>Fungi</taxon>
        <taxon>Fungi incertae sedis</taxon>
        <taxon>Mucoromycota</taxon>
        <taxon>Glomeromycotina</taxon>
        <taxon>Glomeromycetes</taxon>
        <taxon>Archaeosporales</taxon>
        <taxon>Ambisporaceae</taxon>
        <taxon>Ambispora</taxon>
    </lineage>
</organism>
<accession>A0A9N8YPG9</accession>
<gene>
    <name evidence="7" type="ORF">ALEPTO_LOCUS61</name>
</gene>